<dbReference type="Proteomes" id="UP000053424">
    <property type="component" value="Unassembled WGS sequence"/>
</dbReference>
<accession>A0A0C2Y4S2</accession>
<name>A0A0C2Y4S2_HEBCY</name>
<reference evidence="2" key="2">
    <citation type="submission" date="2015-01" db="EMBL/GenBank/DDBJ databases">
        <title>Evolutionary Origins and Diversification of the Mycorrhizal Mutualists.</title>
        <authorList>
            <consortium name="DOE Joint Genome Institute"/>
            <consortium name="Mycorrhizal Genomics Consortium"/>
            <person name="Kohler A."/>
            <person name="Kuo A."/>
            <person name="Nagy L.G."/>
            <person name="Floudas D."/>
            <person name="Copeland A."/>
            <person name="Barry K.W."/>
            <person name="Cichocki N."/>
            <person name="Veneault-Fourrey C."/>
            <person name="LaButti K."/>
            <person name="Lindquist E.A."/>
            <person name="Lipzen A."/>
            <person name="Lundell T."/>
            <person name="Morin E."/>
            <person name="Murat C."/>
            <person name="Riley R."/>
            <person name="Ohm R."/>
            <person name="Sun H."/>
            <person name="Tunlid A."/>
            <person name="Henrissat B."/>
            <person name="Grigoriev I.V."/>
            <person name="Hibbett D.S."/>
            <person name="Martin F."/>
        </authorList>
    </citation>
    <scope>NUCLEOTIDE SEQUENCE [LARGE SCALE GENOMIC DNA]</scope>
    <source>
        <strain evidence="2">h7</strain>
    </source>
</reference>
<reference evidence="1 2" key="1">
    <citation type="submission" date="2014-04" db="EMBL/GenBank/DDBJ databases">
        <authorList>
            <consortium name="DOE Joint Genome Institute"/>
            <person name="Kuo A."/>
            <person name="Gay G."/>
            <person name="Dore J."/>
            <person name="Kohler A."/>
            <person name="Nagy L.G."/>
            <person name="Floudas D."/>
            <person name="Copeland A."/>
            <person name="Barry K.W."/>
            <person name="Cichocki N."/>
            <person name="Veneault-Fourrey C."/>
            <person name="LaButti K."/>
            <person name="Lindquist E.A."/>
            <person name="Lipzen A."/>
            <person name="Lundell T."/>
            <person name="Morin E."/>
            <person name="Murat C."/>
            <person name="Sun H."/>
            <person name="Tunlid A."/>
            <person name="Henrissat B."/>
            <person name="Grigoriev I.V."/>
            <person name="Hibbett D.S."/>
            <person name="Martin F."/>
            <person name="Nordberg H.P."/>
            <person name="Cantor M.N."/>
            <person name="Hua S.X."/>
        </authorList>
    </citation>
    <scope>NUCLEOTIDE SEQUENCE [LARGE SCALE GENOMIC DNA]</scope>
    <source>
        <strain evidence="2">h7</strain>
    </source>
</reference>
<protein>
    <submittedName>
        <fullName evidence="1">Uncharacterized protein</fullName>
    </submittedName>
</protein>
<organism evidence="1 2">
    <name type="scientific">Hebeloma cylindrosporum</name>
    <dbReference type="NCBI Taxonomy" id="76867"/>
    <lineage>
        <taxon>Eukaryota</taxon>
        <taxon>Fungi</taxon>
        <taxon>Dikarya</taxon>
        <taxon>Basidiomycota</taxon>
        <taxon>Agaricomycotina</taxon>
        <taxon>Agaricomycetes</taxon>
        <taxon>Agaricomycetidae</taxon>
        <taxon>Agaricales</taxon>
        <taxon>Agaricineae</taxon>
        <taxon>Hymenogastraceae</taxon>
        <taxon>Hebeloma</taxon>
    </lineage>
</organism>
<evidence type="ECO:0000313" key="1">
    <source>
        <dbReference type="EMBL" id="KIM44868.1"/>
    </source>
</evidence>
<gene>
    <name evidence="1" type="ORF">M413DRAFT_442839</name>
</gene>
<keyword evidence="2" id="KW-1185">Reference proteome</keyword>
<dbReference type="AlphaFoldDB" id="A0A0C2Y4S2"/>
<evidence type="ECO:0000313" key="2">
    <source>
        <dbReference type="Proteomes" id="UP000053424"/>
    </source>
</evidence>
<sequence length="101" mass="10735">MHMTGNKPCDGALVANTSDFLRTSNHKFPLRSNTSTCQPGKPCIQSMLLHRSFQAVVEHKLSVGQVVVGILAEDNPAEGNPVVADHCNHLDMIAGVAGDEG</sequence>
<dbReference type="EMBL" id="KN831773">
    <property type="protein sequence ID" value="KIM44868.1"/>
    <property type="molecule type" value="Genomic_DNA"/>
</dbReference>
<proteinExistence type="predicted"/>
<dbReference type="HOGENOM" id="CLU_2292047_0_0_1"/>